<dbReference type="eggNOG" id="COG0619">
    <property type="taxonomic scope" value="Bacteria"/>
</dbReference>
<evidence type="ECO:0000256" key="1">
    <source>
        <dbReference type="ARBA" id="ARBA00004651"/>
    </source>
</evidence>
<keyword evidence="2" id="KW-1003">Cell membrane</keyword>
<keyword evidence="5 6" id="KW-0472">Membrane</keyword>
<dbReference type="GO" id="GO:0043190">
    <property type="term" value="C:ATP-binding cassette (ABC) transporter complex"/>
    <property type="evidence" value="ECO:0007669"/>
    <property type="project" value="InterPro"/>
</dbReference>
<feature type="transmembrane region" description="Helical" evidence="6">
    <location>
        <begin position="140"/>
        <end position="159"/>
    </location>
</feature>
<feature type="transmembrane region" description="Helical" evidence="6">
    <location>
        <begin position="44"/>
        <end position="61"/>
    </location>
</feature>
<dbReference type="NCBIfam" id="TIGR02454">
    <property type="entry name" value="ECF_T_CbiQ"/>
    <property type="match status" value="1"/>
</dbReference>
<evidence type="ECO:0000256" key="3">
    <source>
        <dbReference type="ARBA" id="ARBA00022692"/>
    </source>
</evidence>
<name>A0A076ES75_RHOOP</name>
<dbReference type="CDD" id="cd16914">
    <property type="entry name" value="EcfT"/>
    <property type="match status" value="1"/>
</dbReference>
<evidence type="ECO:0000256" key="6">
    <source>
        <dbReference type="SAM" id="Phobius"/>
    </source>
</evidence>
<evidence type="ECO:0000313" key="7">
    <source>
        <dbReference type="EMBL" id="AII08910.1"/>
    </source>
</evidence>
<sequence length="254" mass="27063">MGAGHAHPLYLDGTSPLHRMPAEVGIVCAVVFVFAVVATPREAFWAFAGYLAILLVIWRIAGISLRWIGPRMLIELPFVTLALLLPFAEGGARVTVLGLSLSVAGLYAAWGILVKGTLGVLVSLTLAATTPARDLPLGLARLRVPAMLTTIVVLMLRYLDLLTAEVERMRTARLSRGDDPRTFRQIGATARGVGGLFVRSYERGERVHLAMLSRGFTGSVPTAGAPPATAAMWRAGLVPAVCAVGICVTAWVLR</sequence>
<dbReference type="RefSeq" id="WP_128641464.1">
    <property type="nucleotide sequence ID" value="NZ_CP008947.1"/>
</dbReference>
<organism evidence="7 8">
    <name type="scientific">Rhodococcus opacus</name>
    <name type="common">Nocardia opaca</name>
    <dbReference type="NCBI Taxonomy" id="37919"/>
    <lineage>
        <taxon>Bacteria</taxon>
        <taxon>Bacillati</taxon>
        <taxon>Actinomycetota</taxon>
        <taxon>Actinomycetes</taxon>
        <taxon>Mycobacteriales</taxon>
        <taxon>Nocardiaceae</taxon>
        <taxon>Rhodococcus</taxon>
    </lineage>
</organism>
<accession>A0A076ES75</accession>
<feature type="transmembrane region" description="Helical" evidence="6">
    <location>
        <begin position="104"/>
        <end position="128"/>
    </location>
</feature>
<dbReference type="InterPro" id="IPR012809">
    <property type="entry name" value="ECF_CbiQ"/>
</dbReference>
<gene>
    <name evidence="7" type="ORF">EP51_31475</name>
</gene>
<protein>
    <submittedName>
        <fullName evidence="7">Cobalt ABC transporter permease</fullName>
    </submittedName>
</protein>
<evidence type="ECO:0000256" key="5">
    <source>
        <dbReference type="ARBA" id="ARBA00023136"/>
    </source>
</evidence>
<reference evidence="7 8" key="1">
    <citation type="submission" date="2014-07" db="EMBL/GenBank/DDBJ databases">
        <title>Genome Sequence of Rhodococcus opacus Strain R7, a Biodegrader of Mono- and Polycyclic Aromatic Hydrocarbons.</title>
        <authorList>
            <person name="Di Gennaro P."/>
            <person name="Zampolli J."/>
            <person name="Presti I."/>
            <person name="Cappelletti M."/>
            <person name="D'Ursi P."/>
            <person name="Orro A."/>
            <person name="Mezzelani A."/>
            <person name="Milanesi L."/>
        </authorList>
    </citation>
    <scope>NUCLEOTIDE SEQUENCE [LARGE SCALE GENOMIC DNA]</scope>
    <source>
        <strain evidence="7 8">R7</strain>
    </source>
</reference>
<dbReference type="EMBL" id="CP008947">
    <property type="protein sequence ID" value="AII08910.1"/>
    <property type="molecule type" value="Genomic_DNA"/>
</dbReference>
<dbReference type="PANTHER" id="PTHR34857">
    <property type="entry name" value="SLL0384 PROTEIN"/>
    <property type="match status" value="1"/>
</dbReference>
<dbReference type="GO" id="GO:0006824">
    <property type="term" value="P:cobalt ion transport"/>
    <property type="evidence" value="ECO:0007669"/>
    <property type="project" value="InterPro"/>
</dbReference>
<evidence type="ECO:0000256" key="2">
    <source>
        <dbReference type="ARBA" id="ARBA00022475"/>
    </source>
</evidence>
<feature type="transmembrane region" description="Helical" evidence="6">
    <location>
        <begin position="20"/>
        <end position="38"/>
    </location>
</feature>
<dbReference type="InterPro" id="IPR051611">
    <property type="entry name" value="ECF_transporter_component"/>
</dbReference>
<keyword evidence="4 6" id="KW-1133">Transmembrane helix</keyword>
<proteinExistence type="predicted"/>
<comment type="subcellular location">
    <subcellularLocation>
        <location evidence="1">Cell membrane</location>
        <topology evidence="1">Multi-pass membrane protein</topology>
    </subcellularLocation>
</comment>
<evidence type="ECO:0000313" key="8">
    <source>
        <dbReference type="Proteomes" id="UP000028488"/>
    </source>
</evidence>
<dbReference type="InterPro" id="IPR003339">
    <property type="entry name" value="ABC/ECF_trnsptr_transmembrane"/>
</dbReference>
<dbReference type="Proteomes" id="UP000028488">
    <property type="component" value="Chromosome"/>
</dbReference>
<feature type="transmembrane region" description="Helical" evidence="6">
    <location>
        <begin position="73"/>
        <end position="92"/>
    </location>
</feature>
<dbReference type="AlphaFoldDB" id="A0A076ES75"/>
<dbReference type="Pfam" id="PF02361">
    <property type="entry name" value="CbiQ"/>
    <property type="match status" value="1"/>
</dbReference>
<feature type="transmembrane region" description="Helical" evidence="6">
    <location>
        <begin position="231"/>
        <end position="253"/>
    </location>
</feature>
<evidence type="ECO:0000256" key="4">
    <source>
        <dbReference type="ARBA" id="ARBA00022989"/>
    </source>
</evidence>
<keyword evidence="3 6" id="KW-0812">Transmembrane</keyword>
<dbReference type="PANTHER" id="PTHR34857:SF2">
    <property type="entry name" value="SLL0384 PROTEIN"/>
    <property type="match status" value="1"/>
</dbReference>